<keyword evidence="11" id="KW-1185">Reference proteome</keyword>
<evidence type="ECO:0000256" key="1">
    <source>
        <dbReference type="ARBA" id="ARBA00000439"/>
    </source>
</evidence>
<dbReference type="AlphaFoldDB" id="A0A8J2FNN2"/>
<dbReference type="Proteomes" id="UP000663859">
    <property type="component" value="Unassembled WGS sequence"/>
</dbReference>
<keyword evidence="5 10" id="KW-0328">Glycosyltransferase</keyword>
<dbReference type="GO" id="GO:0004134">
    <property type="term" value="F:4-alpha-glucanotransferase activity"/>
    <property type="evidence" value="ECO:0007669"/>
    <property type="project" value="UniProtKB-EC"/>
</dbReference>
<dbReference type="Pfam" id="PF02446">
    <property type="entry name" value="Glyco_hydro_77"/>
    <property type="match status" value="1"/>
</dbReference>
<dbReference type="InterPro" id="IPR003385">
    <property type="entry name" value="Glyco_hydro_77"/>
</dbReference>
<gene>
    <name evidence="10" type="ORF">MPNT_150026</name>
</gene>
<keyword evidence="7" id="KW-0119">Carbohydrate metabolism</keyword>
<evidence type="ECO:0000256" key="6">
    <source>
        <dbReference type="ARBA" id="ARBA00022679"/>
    </source>
</evidence>
<dbReference type="InterPro" id="IPR017853">
    <property type="entry name" value="GH"/>
</dbReference>
<dbReference type="PANTHER" id="PTHR32438">
    <property type="entry name" value="4-ALPHA-GLUCANOTRANSFERASE DPE1, CHLOROPLASTIC/AMYLOPLASTIC"/>
    <property type="match status" value="1"/>
</dbReference>
<proteinExistence type="inferred from homology"/>
<evidence type="ECO:0000256" key="5">
    <source>
        <dbReference type="ARBA" id="ARBA00022676"/>
    </source>
</evidence>
<dbReference type="SUPFAM" id="SSF51445">
    <property type="entry name" value="(Trans)glycosidases"/>
    <property type="match status" value="1"/>
</dbReference>
<keyword evidence="6 10" id="KW-0808">Transferase</keyword>
<reference evidence="10" key="1">
    <citation type="submission" date="2021-02" db="EMBL/GenBank/DDBJ databases">
        <authorList>
            <person name="Cremers G."/>
            <person name="Picone N."/>
        </authorList>
    </citation>
    <scope>NUCLEOTIDE SEQUENCE</scope>
    <source>
        <strain evidence="10">PQ17</strain>
    </source>
</reference>
<evidence type="ECO:0000256" key="2">
    <source>
        <dbReference type="ARBA" id="ARBA00005684"/>
    </source>
</evidence>
<sequence length="574" mass="65902">MSSFSRNRSSGLAIPAFALRRAQDLGIGDTLAVREAIAFCRSLGIGYLQLLPIQETGGDHSPYNAVSSIALDPALLATEPGEVPELSAEAWKAARAQLGSAVAASQIEYPRVKQTKLWLLEQAFETFQRKKGSLTEAFQAFCQREADWLPSYCLFRVLIDEHRGDPVWTRWNTELQNPVRARQWLEQHPRKTELERKLSFYAFVQWVAFCQWETVRKKADEEGIALIGDIPYGVNRYSADTWGQPHLFDLSWSGGSPPEPYFQEDPFVARWGQNWGLPLYRWEAHQKEDFAWWARRIAHTTRIFHGFRLDHVLGFFRIYAFPWEPERNREFFPLSPQEVAERTGGRLPRFFPRPDDPPSEANANAVEGARLLKKILDLSQGALVIAEDLGMVPPYVRPILTELGIPGFTIPRFEREPDGTYRSPSTYPPHNVVTYATHDHPPLAVLYEKLWESAQKDPRPEKRAHAYHELTCLLRFAGWAATELPARFPDQLHMRLIEILLASPCWLAVWLAPDLLGTKEWFNRPGTEGGQNWRDRLSLPLTDYLDQEPWKSKLRKVAELLREHNRNHPAAISL</sequence>
<evidence type="ECO:0000256" key="9">
    <source>
        <dbReference type="ARBA" id="ARBA00031501"/>
    </source>
</evidence>
<comment type="similarity">
    <text evidence="2">Belongs to the disproportionating enzyme family.</text>
</comment>
<evidence type="ECO:0000313" key="10">
    <source>
        <dbReference type="EMBL" id="CAF0693946.1"/>
    </source>
</evidence>
<name>A0A8J2FNN2_9BACT</name>
<evidence type="ECO:0000256" key="4">
    <source>
        <dbReference type="ARBA" id="ARBA00020295"/>
    </source>
</evidence>
<evidence type="ECO:0000256" key="8">
    <source>
        <dbReference type="ARBA" id="ARBA00031423"/>
    </source>
</evidence>
<organism evidence="10 11">
    <name type="scientific">Candidatus Methylacidithermus pantelleriae</name>
    <dbReference type="NCBI Taxonomy" id="2744239"/>
    <lineage>
        <taxon>Bacteria</taxon>
        <taxon>Pseudomonadati</taxon>
        <taxon>Verrucomicrobiota</taxon>
        <taxon>Methylacidiphilae</taxon>
        <taxon>Methylacidiphilales</taxon>
        <taxon>Methylacidiphilaceae</taxon>
        <taxon>Candidatus Methylacidithermus</taxon>
    </lineage>
</organism>
<evidence type="ECO:0000256" key="3">
    <source>
        <dbReference type="ARBA" id="ARBA00012560"/>
    </source>
</evidence>
<accession>A0A8J2FNN2</accession>
<dbReference type="EMBL" id="CAJNOB010000007">
    <property type="protein sequence ID" value="CAF0693946.1"/>
    <property type="molecule type" value="Genomic_DNA"/>
</dbReference>
<protein>
    <recommendedName>
        <fullName evidence="4">4-alpha-glucanotransferase</fullName>
        <ecNumber evidence="3">2.4.1.25</ecNumber>
    </recommendedName>
    <alternativeName>
        <fullName evidence="8">Amylomaltase</fullName>
    </alternativeName>
    <alternativeName>
        <fullName evidence="9">Disproportionating enzyme</fullName>
    </alternativeName>
</protein>
<evidence type="ECO:0000256" key="7">
    <source>
        <dbReference type="ARBA" id="ARBA00023277"/>
    </source>
</evidence>
<dbReference type="GO" id="GO:0005975">
    <property type="term" value="P:carbohydrate metabolic process"/>
    <property type="evidence" value="ECO:0007669"/>
    <property type="project" value="InterPro"/>
</dbReference>
<comment type="caution">
    <text evidence="10">The sequence shown here is derived from an EMBL/GenBank/DDBJ whole genome shotgun (WGS) entry which is preliminary data.</text>
</comment>
<dbReference type="PANTHER" id="PTHR32438:SF5">
    <property type="entry name" value="4-ALPHA-GLUCANOTRANSFERASE DPE1, CHLOROPLASTIC_AMYLOPLASTIC"/>
    <property type="match status" value="1"/>
</dbReference>
<dbReference type="RefSeq" id="WP_174582955.1">
    <property type="nucleotide sequence ID" value="NZ_CAJNOB010000007.1"/>
</dbReference>
<dbReference type="Gene3D" id="3.20.20.80">
    <property type="entry name" value="Glycosidases"/>
    <property type="match status" value="1"/>
</dbReference>
<comment type="catalytic activity">
    <reaction evidence="1">
        <text>Transfers a segment of a (1-&gt;4)-alpha-D-glucan to a new position in an acceptor, which may be glucose or a (1-&gt;4)-alpha-D-glucan.</text>
        <dbReference type="EC" id="2.4.1.25"/>
    </reaction>
</comment>
<evidence type="ECO:0000313" key="11">
    <source>
        <dbReference type="Proteomes" id="UP000663859"/>
    </source>
</evidence>
<dbReference type="EC" id="2.4.1.25" evidence="3"/>